<dbReference type="RefSeq" id="WP_203748121.1">
    <property type="nucleotide sequence ID" value="NZ_BONF01000021.1"/>
</dbReference>
<dbReference type="GO" id="GO:0046872">
    <property type="term" value="F:metal ion binding"/>
    <property type="evidence" value="ECO:0007669"/>
    <property type="project" value="InterPro"/>
</dbReference>
<dbReference type="Proteomes" id="UP000601223">
    <property type="component" value="Unassembled WGS sequence"/>
</dbReference>
<organism evidence="1 2">
    <name type="scientific">Catellatospora bangladeshensis</name>
    <dbReference type="NCBI Taxonomy" id="310355"/>
    <lineage>
        <taxon>Bacteria</taxon>
        <taxon>Bacillati</taxon>
        <taxon>Actinomycetota</taxon>
        <taxon>Actinomycetes</taxon>
        <taxon>Micromonosporales</taxon>
        <taxon>Micromonosporaceae</taxon>
        <taxon>Catellatospora</taxon>
    </lineage>
</organism>
<protein>
    <submittedName>
        <fullName evidence="1">Uncharacterized protein</fullName>
    </submittedName>
</protein>
<sequence>MHRGELDGVTVSWQDVSEDVHASLVFGVGTRDEGVDRIGLNHLVQLLVLDEISTEADQHTSFVDTAFTASGTPDEVAAHLAECCAALADLPLDRLDEIAAQADPGDLAVSLGLELADSCRDPWGSLLARRLGAAGAGVARWPAVPYAAFTTTEIREHVARFFHAGNAALGLSRAPWPGLEMALPPGQRPDNDAVAARAGGGWYHDEVVAPGIAVTAAAGPLAMLVLGVLRMRVNDALDDAGFDCWTSEWSTPVSASTLEIGLGLHYSGNGRTRDSALATAILWEQLGAIATVPPSQEELDEAIDYAAGEDVIGQLPIEAKASLLSPSDEFGADDVAAARTLTPYDVRSAAASWLGSALVVVPTGTAADLPGLPAIGCPAGTFVPPGKVIKPSLWRKLRRADEHLVLADDAIYHVRDRAVHSIPFADAILVEHGAEVLLGNVRHGCLTDVTAFAPAKTIGVHLPDRRWRITR</sequence>
<comment type="caution">
    <text evidence="1">The sequence shown here is derived from an EMBL/GenBank/DDBJ whole genome shotgun (WGS) entry which is preliminary data.</text>
</comment>
<evidence type="ECO:0000313" key="2">
    <source>
        <dbReference type="Proteomes" id="UP000601223"/>
    </source>
</evidence>
<gene>
    <name evidence="1" type="ORF">Cba03nite_39640</name>
</gene>
<dbReference type="InterPro" id="IPR011249">
    <property type="entry name" value="Metalloenz_LuxS/M16"/>
</dbReference>
<accession>A0A8J3NIN8</accession>
<name>A0A8J3NIN8_9ACTN</name>
<dbReference type="SUPFAM" id="SSF63411">
    <property type="entry name" value="LuxS/MPP-like metallohydrolase"/>
    <property type="match status" value="1"/>
</dbReference>
<proteinExistence type="predicted"/>
<evidence type="ECO:0000313" key="1">
    <source>
        <dbReference type="EMBL" id="GIF82615.1"/>
    </source>
</evidence>
<dbReference type="AlphaFoldDB" id="A0A8J3NIN8"/>
<reference evidence="1 2" key="1">
    <citation type="submission" date="2021-01" db="EMBL/GenBank/DDBJ databases">
        <title>Whole genome shotgun sequence of Catellatospora bangladeshensis NBRC 107357.</title>
        <authorList>
            <person name="Komaki H."/>
            <person name="Tamura T."/>
        </authorList>
    </citation>
    <scope>NUCLEOTIDE SEQUENCE [LARGE SCALE GENOMIC DNA]</scope>
    <source>
        <strain evidence="1 2">NBRC 107357</strain>
    </source>
</reference>
<keyword evidence="2" id="KW-1185">Reference proteome</keyword>
<dbReference type="EMBL" id="BONF01000021">
    <property type="protein sequence ID" value="GIF82615.1"/>
    <property type="molecule type" value="Genomic_DNA"/>
</dbReference>